<dbReference type="InterPro" id="IPR016161">
    <property type="entry name" value="Ald_DH/histidinol_DH"/>
</dbReference>
<organism evidence="2 3">
    <name type="scientific">Emiliania huxleyi (strain CCMP1516)</name>
    <dbReference type="NCBI Taxonomy" id="280463"/>
    <lineage>
        <taxon>Eukaryota</taxon>
        <taxon>Haptista</taxon>
        <taxon>Haptophyta</taxon>
        <taxon>Prymnesiophyceae</taxon>
        <taxon>Isochrysidales</taxon>
        <taxon>Noelaerhabdaceae</taxon>
        <taxon>Emiliania</taxon>
    </lineage>
</organism>
<dbReference type="AlphaFoldDB" id="A0A0D3JSS6"/>
<dbReference type="KEGG" id="ehx:EMIHUDRAFT_205653"/>
<dbReference type="GeneID" id="17272107"/>
<dbReference type="eggNOG" id="ENOG502S1KK">
    <property type="taxonomic scope" value="Eukaryota"/>
</dbReference>
<dbReference type="PaxDb" id="2903-EOD26561"/>
<dbReference type="InterPro" id="IPR016163">
    <property type="entry name" value="Ald_DH_C"/>
</dbReference>
<evidence type="ECO:0000313" key="3">
    <source>
        <dbReference type="Proteomes" id="UP000013827"/>
    </source>
</evidence>
<dbReference type="EnsemblProtists" id="EOD26561">
    <property type="protein sequence ID" value="EOD26561"/>
    <property type="gene ID" value="EMIHUDRAFT_205653"/>
</dbReference>
<dbReference type="InterPro" id="IPR016162">
    <property type="entry name" value="Ald_DH_N"/>
</dbReference>
<sequence>MAMAEEQLATLSAAAPAWRELSAAEVHEDEWSRAGDWVARETELNLIAAADRAVPGATVRFVFGSILSDWLKTYIAATSGRESLARMEEDAADGSSRYGPIGLGPGAPGCVAELWADPAGASFLGVVDVLSRCLQHAEPVLLKLHPLRPWLSPPLLLILAPLIARNIVAVTLDRGVEEASALCTHPLVGHVHLTGSEETATAVRASLDRAGRPHVGITSELGCATPWLVSPGAWSGEELRHAATLIATAKKGNGGCNCLSAQVVVVARDWPQRGEFLSLLTATIAAQPTVPAYYPGAHKRRAALGALYGARASPVVGASLPHTRLTAEDEVLLLDCGVAGEASFDGAALRTEAFCPALAVYLCGAAVPFVNSDACLGSLSCSILAPASAPAQSVNAAVAALKYGAVGVNAWSVLGYMASCRGGTWGAHPDGPRSGLGRIGNAFGVAHAFKSVVRGPPLSTAPFMDAAKAPPPLLLDALHAALCAPSAARGAGRLLGVLLLRMGQAVLAALGLAPRIRYGAAL</sequence>
<dbReference type="OMA" id="GCATPWL"/>
<dbReference type="Pfam" id="PF00171">
    <property type="entry name" value="Aldedh"/>
    <property type="match status" value="1"/>
</dbReference>
<dbReference type="Proteomes" id="UP000013827">
    <property type="component" value="Unassembled WGS sequence"/>
</dbReference>
<protein>
    <recommendedName>
        <fullName evidence="1">Aldehyde dehydrogenase domain-containing protein</fullName>
    </recommendedName>
</protein>
<reference evidence="3" key="1">
    <citation type="journal article" date="2013" name="Nature">
        <title>Pan genome of the phytoplankton Emiliania underpins its global distribution.</title>
        <authorList>
            <person name="Read B.A."/>
            <person name="Kegel J."/>
            <person name="Klute M.J."/>
            <person name="Kuo A."/>
            <person name="Lefebvre S.C."/>
            <person name="Maumus F."/>
            <person name="Mayer C."/>
            <person name="Miller J."/>
            <person name="Monier A."/>
            <person name="Salamov A."/>
            <person name="Young J."/>
            <person name="Aguilar M."/>
            <person name="Claverie J.M."/>
            <person name="Frickenhaus S."/>
            <person name="Gonzalez K."/>
            <person name="Herman E.K."/>
            <person name="Lin Y.C."/>
            <person name="Napier J."/>
            <person name="Ogata H."/>
            <person name="Sarno A.F."/>
            <person name="Shmutz J."/>
            <person name="Schroeder D."/>
            <person name="de Vargas C."/>
            <person name="Verret F."/>
            <person name="von Dassow P."/>
            <person name="Valentin K."/>
            <person name="Van de Peer Y."/>
            <person name="Wheeler G."/>
            <person name="Dacks J.B."/>
            <person name="Delwiche C.F."/>
            <person name="Dyhrman S.T."/>
            <person name="Glockner G."/>
            <person name="John U."/>
            <person name="Richards T."/>
            <person name="Worden A.Z."/>
            <person name="Zhang X."/>
            <person name="Grigoriev I.V."/>
            <person name="Allen A.E."/>
            <person name="Bidle K."/>
            <person name="Borodovsky M."/>
            <person name="Bowler C."/>
            <person name="Brownlee C."/>
            <person name="Cock J.M."/>
            <person name="Elias M."/>
            <person name="Gladyshev V.N."/>
            <person name="Groth M."/>
            <person name="Guda C."/>
            <person name="Hadaegh A."/>
            <person name="Iglesias-Rodriguez M.D."/>
            <person name="Jenkins J."/>
            <person name="Jones B.M."/>
            <person name="Lawson T."/>
            <person name="Leese F."/>
            <person name="Lindquist E."/>
            <person name="Lobanov A."/>
            <person name="Lomsadze A."/>
            <person name="Malik S.B."/>
            <person name="Marsh M.E."/>
            <person name="Mackinder L."/>
            <person name="Mock T."/>
            <person name="Mueller-Roeber B."/>
            <person name="Pagarete A."/>
            <person name="Parker M."/>
            <person name="Probert I."/>
            <person name="Quesneville H."/>
            <person name="Raines C."/>
            <person name="Rensing S.A."/>
            <person name="Riano-Pachon D.M."/>
            <person name="Richier S."/>
            <person name="Rokitta S."/>
            <person name="Shiraiwa Y."/>
            <person name="Soanes D.M."/>
            <person name="van der Giezen M."/>
            <person name="Wahlund T.M."/>
            <person name="Williams B."/>
            <person name="Wilson W."/>
            <person name="Wolfe G."/>
            <person name="Wurch L.L."/>
        </authorList>
    </citation>
    <scope>NUCLEOTIDE SEQUENCE</scope>
</reference>
<evidence type="ECO:0000313" key="2">
    <source>
        <dbReference type="EnsemblProtists" id="EOD26561"/>
    </source>
</evidence>
<dbReference type="HOGENOM" id="CLU_492142_0_0_1"/>
<dbReference type="InterPro" id="IPR015590">
    <property type="entry name" value="Aldehyde_DH_dom"/>
</dbReference>
<name>A0A0D3JSS6_EMIH1</name>
<reference evidence="2" key="2">
    <citation type="submission" date="2024-10" db="UniProtKB">
        <authorList>
            <consortium name="EnsemblProtists"/>
        </authorList>
    </citation>
    <scope>IDENTIFICATION</scope>
</reference>
<dbReference type="STRING" id="2903.R1EUD4"/>
<dbReference type="Gene3D" id="3.40.309.10">
    <property type="entry name" value="Aldehyde Dehydrogenase, Chain A, domain 2"/>
    <property type="match status" value="1"/>
</dbReference>
<dbReference type="Gene3D" id="3.40.605.10">
    <property type="entry name" value="Aldehyde Dehydrogenase, Chain A, domain 1"/>
    <property type="match status" value="1"/>
</dbReference>
<proteinExistence type="predicted"/>
<accession>A0A0D3JSS6</accession>
<dbReference type="RefSeq" id="XP_005778990.1">
    <property type="nucleotide sequence ID" value="XM_005778933.1"/>
</dbReference>
<feature type="domain" description="Aldehyde dehydrogenase" evidence="1">
    <location>
        <begin position="166"/>
        <end position="284"/>
    </location>
</feature>
<dbReference type="SUPFAM" id="SSF53720">
    <property type="entry name" value="ALDH-like"/>
    <property type="match status" value="1"/>
</dbReference>
<evidence type="ECO:0000259" key="1">
    <source>
        <dbReference type="Pfam" id="PF00171"/>
    </source>
</evidence>
<keyword evidence="3" id="KW-1185">Reference proteome</keyword>
<dbReference type="GO" id="GO:0016620">
    <property type="term" value="F:oxidoreductase activity, acting on the aldehyde or oxo group of donors, NAD or NADP as acceptor"/>
    <property type="evidence" value="ECO:0007669"/>
    <property type="project" value="InterPro"/>
</dbReference>